<proteinExistence type="predicted"/>
<reference evidence="1" key="1">
    <citation type="submission" date="2018-05" db="EMBL/GenBank/DDBJ databases">
        <title>Draft genome of Mucuna pruriens seed.</title>
        <authorList>
            <person name="Nnadi N.E."/>
            <person name="Vos R."/>
            <person name="Hasami M.H."/>
            <person name="Devisetty U.K."/>
            <person name="Aguiy J.C."/>
        </authorList>
    </citation>
    <scope>NUCLEOTIDE SEQUENCE [LARGE SCALE GENOMIC DNA]</scope>
    <source>
        <strain evidence="1">JCA_2017</strain>
    </source>
</reference>
<name>A0A371HYC4_MUCPR</name>
<protein>
    <submittedName>
        <fullName evidence="1">Uncharacterized protein</fullName>
    </submittedName>
</protein>
<dbReference type="AlphaFoldDB" id="A0A371HYC4"/>
<dbReference type="Proteomes" id="UP000257109">
    <property type="component" value="Unassembled WGS sequence"/>
</dbReference>
<feature type="non-terminal residue" evidence="1">
    <location>
        <position position="1"/>
    </location>
</feature>
<accession>A0A371HYC4</accession>
<gene>
    <name evidence="1" type="ORF">CR513_08046</name>
</gene>
<comment type="caution">
    <text evidence="1">The sequence shown here is derived from an EMBL/GenBank/DDBJ whole genome shotgun (WGS) entry which is preliminary data.</text>
</comment>
<evidence type="ECO:0000313" key="2">
    <source>
        <dbReference type="Proteomes" id="UP000257109"/>
    </source>
</evidence>
<dbReference type="EMBL" id="QJKJ01001398">
    <property type="protein sequence ID" value="RDY07785.1"/>
    <property type="molecule type" value="Genomic_DNA"/>
</dbReference>
<dbReference type="OrthoDB" id="1689420at2759"/>
<evidence type="ECO:0000313" key="1">
    <source>
        <dbReference type="EMBL" id="RDY07785.1"/>
    </source>
</evidence>
<sequence>MCHISSSDPLHELDPEIEIILCRLGKARNIVASNSSHSISSSPITNNSDSFECSSTNHFPEPEQMENNDQNLKELAMMNVTYELKSDLIHLLPKFHGLVGEDPYKHLKEFHVVCSTMRPWSYEGLVVFATSSLQHLRIYEAHIFGEILSGIQNRDPHEGDLWDEATFWRDSYIYEGLTMMDRNMIDAASGGALMNKTPAATRHLISNMASNTQQFGIRGAGQPRMVNEISAVDNLILENQLTELTSLVRQLAVGQR</sequence>
<keyword evidence="2" id="KW-1185">Reference proteome</keyword>
<organism evidence="1 2">
    <name type="scientific">Mucuna pruriens</name>
    <name type="common">Velvet bean</name>
    <name type="synonym">Dolichos pruriens</name>
    <dbReference type="NCBI Taxonomy" id="157652"/>
    <lineage>
        <taxon>Eukaryota</taxon>
        <taxon>Viridiplantae</taxon>
        <taxon>Streptophyta</taxon>
        <taxon>Embryophyta</taxon>
        <taxon>Tracheophyta</taxon>
        <taxon>Spermatophyta</taxon>
        <taxon>Magnoliopsida</taxon>
        <taxon>eudicotyledons</taxon>
        <taxon>Gunneridae</taxon>
        <taxon>Pentapetalae</taxon>
        <taxon>rosids</taxon>
        <taxon>fabids</taxon>
        <taxon>Fabales</taxon>
        <taxon>Fabaceae</taxon>
        <taxon>Papilionoideae</taxon>
        <taxon>50 kb inversion clade</taxon>
        <taxon>NPAAA clade</taxon>
        <taxon>indigoferoid/millettioid clade</taxon>
        <taxon>Phaseoleae</taxon>
        <taxon>Mucuna</taxon>
    </lineage>
</organism>